<evidence type="ECO:0000256" key="1">
    <source>
        <dbReference type="ARBA" id="ARBA00022617"/>
    </source>
</evidence>
<protein>
    <submittedName>
        <fullName evidence="8">Cytochrome c</fullName>
    </submittedName>
</protein>
<evidence type="ECO:0000256" key="6">
    <source>
        <dbReference type="SAM" id="SignalP"/>
    </source>
</evidence>
<keyword evidence="2 4" id="KW-0479">Metal-binding</keyword>
<evidence type="ECO:0000256" key="5">
    <source>
        <dbReference type="SAM" id="MobiDB-lite"/>
    </source>
</evidence>
<feature type="domain" description="Cytochrome c" evidence="7">
    <location>
        <begin position="73"/>
        <end position="153"/>
    </location>
</feature>
<keyword evidence="9" id="KW-1185">Reference proteome</keyword>
<dbReference type="PROSITE" id="PS51007">
    <property type="entry name" value="CYTC"/>
    <property type="match status" value="1"/>
</dbReference>
<evidence type="ECO:0000256" key="3">
    <source>
        <dbReference type="ARBA" id="ARBA00023004"/>
    </source>
</evidence>
<dbReference type="Pfam" id="PF13442">
    <property type="entry name" value="Cytochrome_CBB3"/>
    <property type="match status" value="1"/>
</dbReference>
<keyword evidence="6" id="KW-0732">Signal</keyword>
<accession>A0A934VQV1</accession>
<proteinExistence type="predicted"/>
<feature type="signal peptide" evidence="6">
    <location>
        <begin position="1"/>
        <end position="29"/>
    </location>
</feature>
<dbReference type="GO" id="GO:0020037">
    <property type="term" value="F:heme binding"/>
    <property type="evidence" value="ECO:0007669"/>
    <property type="project" value="InterPro"/>
</dbReference>
<keyword evidence="1 4" id="KW-0349">Heme</keyword>
<organism evidence="8 9">
    <name type="scientific">Pelagicoccus mobilis</name>
    <dbReference type="NCBI Taxonomy" id="415221"/>
    <lineage>
        <taxon>Bacteria</taxon>
        <taxon>Pseudomonadati</taxon>
        <taxon>Verrucomicrobiota</taxon>
        <taxon>Opitutia</taxon>
        <taxon>Puniceicoccales</taxon>
        <taxon>Pelagicoccaceae</taxon>
        <taxon>Pelagicoccus</taxon>
    </lineage>
</organism>
<reference evidence="8" key="1">
    <citation type="submission" date="2021-01" db="EMBL/GenBank/DDBJ databases">
        <title>Modified the classification status of verrucomicrobia.</title>
        <authorList>
            <person name="Feng X."/>
        </authorList>
    </citation>
    <scope>NUCLEOTIDE SEQUENCE</scope>
    <source>
        <strain evidence="8">KCTC 13126</strain>
    </source>
</reference>
<feature type="chain" id="PRO_5037773544" evidence="6">
    <location>
        <begin position="30"/>
        <end position="164"/>
    </location>
</feature>
<feature type="compositionally biased region" description="Pro residues" evidence="5">
    <location>
        <begin position="56"/>
        <end position="65"/>
    </location>
</feature>
<sequence>MKTLQNKASNYFALSAAGFITSLALSFAAANPEPKPQAAAPAQPAQVSLELSKPEPAAPPVPETPAPVELNPESVKKGKQNYDMFCLSCHGPEDVGIDSPSNLFDSKWHHGAGRSGIELTIRNGIMEKGMPGWGAMIPAEDITALVDYLISFEKQNASTDEKRS</sequence>
<comment type="caution">
    <text evidence="8">The sequence shown here is derived from an EMBL/GenBank/DDBJ whole genome shotgun (WGS) entry which is preliminary data.</text>
</comment>
<evidence type="ECO:0000259" key="7">
    <source>
        <dbReference type="PROSITE" id="PS51007"/>
    </source>
</evidence>
<dbReference type="InterPro" id="IPR009056">
    <property type="entry name" value="Cyt_c-like_dom"/>
</dbReference>
<gene>
    <name evidence="8" type="ORF">JIN87_08745</name>
</gene>
<evidence type="ECO:0000256" key="4">
    <source>
        <dbReference type="PROSITE-ProRule" id="PRU00433"/>
    </source>
</evidence>
<dbReference type="InterPro" id="IPR036909">
    <property type="entry name" value="Cyt_c-like_dom_sf"/>
</dbReference>
<dbReference type="EMBL" id="JAENIL010000013">
    <property type="protein sequence ID" value="MBK1876953.1"/>
    <property type="molecule type" value="Genomic_DNA"/>
</dbReference>
<dbReference type="AlphaFoldDB" id="A0A934VQV1"/>
<keyword evidence="3 4" id="KW-0408">Iron</keyword>
<dbReference type="Gene3D" id="1.10.760.10">
    <property type="entry name" value="Cytochrome c-like domain"/>
    <property type="match status" value="1"/>
</dbReference>
<feature type="region of interest" description="Disordered" evidence="5">
    <location>
        <begin position="30"/>
        <end position="73"/>
    </location>
</feature>
<dbReference type="RefSeq" id="WP_200355169.1">
    <property type="nucleotide sequence ID" value="NZ_JAENIL010000013.1"/>
</dbReference>
<dbReference type="GO" id="GO:0046872">
    <property type="term" value="F:metal ion binding"/>
    <property type="evidence" value="ECO:0007669"/>
    <property type="project" value="UniProtKB-KW"/>
</dbReference>
<evidence type="ECO:0000313" key="8">
    <source>
        <dbReference type="EMBL" id="MBK1876953.1"/>
    </source>
</evidence>
<evidence type="ECO:0000313" key="9">
    <source>
        <dbReference type="Proteomes" id="UP000617628"/>
    </source>
</evidence>
<dbReference type="Proteomes" id="UP000617628">
    <property type="component" value="Unassembled WGS sequence"/>
</dbReference>
<feature type="compositionally biased region" description="Low complexity" evidence="5">
    <location>
        <begin position="30"/>
        <end position="46"/>
    </location>
</feature>
<dbReference type="SUPFAM" id="SSF46626">
    <property type="entry name" value="Cytochrome c"/>
    <property type="match status" value="1"/>
</dbReference>
<dbReference type="GO" id="GO:0009055">
    <property type="term" value="F:electron transfer activity"/>
    <property type="evidence" value="ECO:0007669"/>
    <property type="project" value="InterPro"/>
</dbReference>
<name>A0A934VQV1_9BACT</name>
<evidence type="ECO:0000256" key="2">
    <source>
        <dbReference type="ARBA" id="ARBA00022723"/>
    </source>
</evidence>